<comment type="caution">
    <text evidence="1">The sequence shown here is derived from an EMBL/GenBank/DDBJ whole genome shotgun (WGS) entry which is preliminary data.</text>
</comment>
<organism evidence="1 2">
    <name type="scientific">Trifolium medium</name>
    <dbReference type="NCBI Taxonomy" id="97028"/>
    <lineage>
        <taxon>Eukaryota</taxon>
        <taxon>Viridiplantae</taxon>
        <taxon>Streptophyta</taxon>
        <taxon>Embryophyta</taxon>
        <taxon>Tracheophyta</taxon>
        <taxon>Spermatophyta</taxon>
        <taxon>Magnoliopsida</taxon>
        <taxon>eudicotyledons</taxon>
        <taxon>Gunneridae</taxon>
        <taxon>Pentapetalae</taxon>
        <taxon>rosids</taxon>
        <taxon>fabids</taxon>
        <taxon>Fabales</taxon>
        <taxon>Fabaceae</taxon>
        <taxon>Papilionoideae</taxon>
        <taxon>50 kb inversion clade</taxon>
        <taxon>NPAAA clade</taxon>
        <taxon>Hologalegina</taxon>
        <taxon>IRL clade</taxon>
        <taxon>Trifolieae</taxon>
        <taxon>Trifolium</taxon>
    </lineage>
</organism>
<keyword evidence="2" id="KW-1185">Reference proteome</keyword>
<dbReference type="Proteomes" id="UP000265520">
    <property type="component" value="Unassembled WGS sequence"/>
</dbReference>
<dbReference type="AlphaFoldDB" id="A0A392T0N5"/>
<proteinExistence type="predicted"/>
<evidence type="ECO:0000313" key="1">
    <source>
        <dbReference type="EMBL" id="MCI54693.1"/>
    </source>
</evidence>
<reference evidence="1 2" key="1">
    <citation type="journal article" date="2018" name="Front. Plant Sci.">
        <title>Red Clover (Trifolium pratense) and Zigzag Clover (T. medium) - A Picture of Genomic Similarities and Differences.</title>
        <authorList>
            <person name="Dluhosova J."/>
            <person name="Istvanek J."/>
            <person name="Nedelnik J."/>
            <person name="Repkova J."/>
        </authorList>
    </citation>
    <scope>NUCLEOTIDE SEQUENCE [LARGE SCALE GENOMIC DNA]</scope>
    <source>
        <strain evidence="2">cv. 10/8</strain>
        <tissue evidence="1">Leaf</tissue>
    </source>
</reference>
<accession>A0A392T0N5</accession>
<sequence>SDFDQRICSALTAWPHHFLTAWNPGQ</sequence>
<evidence type="ECO:0000313" key="2">
    <source>
        <dbReference type="Proteomes" id="UP000265520"/>
    </source>
</evidence>
<dbReference type="EMBL" id="LXQA010483424">
    <property type="protein sequence ID" value="MCI54693.1"/>
    <property type="molecule type" value="Genomic_DNA"/>
</dbReference>
<feature type="non-terminal residue" evidence="1">
    <location>
        <position position="1"/>
    </location>
</feature>
<protein>
    <submittedName>
        <fullName evidence="1">Uncharacterized protein</fullName>
    </submittedName>
</protein>
<name>A0A392T0N5_9FABA</name>